<dbReference type="OrthoDB" id="455932at2"/>
<reference evidence="2 3" key="1">
    <citation type="submission" date="2015-01" db="EMBL/GenBank/DDBJ databases">
        <title>Draft genome sequence of Leucobacter komagatae strain VKM ST2845.</title>
        <authorList>
            <person name="Karlyshev A.V."/>
            <person name="Kudryashova E.B."/>
        </authorList>
    </citation>
    <scope>NUCLEOTIDE SEQUENCE [LARGE SCALE GENOMIC DNA]</scope>
    <source>
        <strain evidence="2 3">VKM ST2845</strain>
    </source>
</reference>
<evidence type="ECO:0000313" key="3">
    <source>
        <dbReference type="Proteomes" id="UP000032120"/>
    </source>
</evidence>
<keyword evidence="3" id="KW-1185">Reference proteome</keyword>
<comment type="caution">
    <text evidence="2">The sequence shown here is derived from an EMBL/GenBank/DDBJ whole genome shotgun (WGS) entry which is preliminary data.</text>
</comment>
<gene>
    <name evidence="2" type="ORF">SD72_15080</name>
</gene>
<sequence length="131" mass="13857">MPVTPTPGDSAPQTAPDSTPTLDVPGSGAAPIPEDATRLCVYGTTKEVEVYLFENSNSSSGDWIYVGGNADLGYLTLPAKAVYFPGGGVSGHRMTNTDGTEYYLTGHELTVTPANGEGFYQIVRSWEQFGC</sequence>
<feature type="compositionally biased region" description="Polar residues" evidence="1">
    <location>
        <begin position="11"/>
        <end position="21"/>
    </location>
</feature>
<organism evidence="2 3">
    <name type="scientific">Leucobacter komagatae</name>
    <dbReference type="NCBI Taxonomy" id="55969"/>
    <lineage>
        <taxon>Bacteria</taxon>
        <taxon>Bacillati</taxon>
        <taxon>Actinomycetota</taxon>
        <taxon>Actinomycetes</taxon>
        <taxon>Micrococcales</taxon>
        <taxon>Microbacteriaceae</taxon>
        <taxon>Leucobacter</taxon>
    </lineage>
</organism>
<evidence type="ECO:0000313" key="2">
    <source>
        <dbReference type="EMBL" id="KIP51477.1"/>
    </source>
</evidence>
<protein>
    <submittedName>
        <fullName evidence="2">Uncharacterized protein</fullName>
    </submittedName>
</protein>
<dbReference type="EMBL" id="JXSQ01000034">
    <property type="protein sequence ID" value="KIP51477.1"/>
    <property type="molecule type" value="Genomic_DNA"/>
</dbReference>
<dbReference type="Proteomes" id="UP000032120">
    <property type="component" value="Unassembled WGS sequence"/>
</dbReference>
<accession>A0A0D0IK74</accession>
<evidence type="ECO:0000256" key="1">
    <source>
        <dbReference type="SAM" id="MobiDB-lite"/>
    </source>
</evidence>
<dbReference type="RefSeq" id="WP_042545298.1">
    <property type="nucleotide sequence ID" value="NZ_JXSQ01000034.1"/>
</dbReference>
<feature type="region of interest" description="Disordered" evidence="1">
    <location>
        <begin position="1"/>
        <end position="33"/>
    </location>
</feature>
<dbReference type="AlphaFoldDB" id="A0A0D0IK74"/>
<name>A0A0D0IK74_9MICO</name>
<proteinExistence type="predicted"/>